<evidence type="ECO:0000256" key="3">
    <source>
        <dbReference type="ARBA" id="ARBA00007588"/>
    </source>
</evidence>
<dbReference type="InterPro" id="IPR051209">
    <property type="entry name" value="FAD-bind_Monooxygenase_sf"/>
</dbReference>
<evidence type="ECO:0000256" key="10">
    <source>
        <dbReference type="ARBA" id="ARBA00047598"/>
    </source>
</evidence>
<evidence type="ECO:0000313" key="14">
    <source>
        <dbReference type="Proteomes" id="UP001049176"/>
    </source>
</evidence>
<evidence type="ECO:0000256" key="6">
    <source>
        <dbReference type="ARBA" id="ARBA00022630"/>
    </source>
</evidence>
<comment type="similarity">
    <text evidence="4">Belongs to the FAD-binding monooxygenase family.</text>
</comment>
<sequence>MAQANGNAMHRPRVVIVGAGLAGISAAIALKKQLAYDNFRIYERASGVGGTWRDNTYPGCGVDVPAHWYSLSTELNPNWSSRLVSQPEIKRYWQRLFEKYDLEKHTTFNHSVVLSTWNGDTNRYTITLRDELTGIDSQREAEILIYAIGGFMTPVFPEDIPGTETFKGTTFHSARWRHDVELKGQRVAVIGNGCSAAQFIPEIARDPSVQVINFCRTPQWFVPRRNQSYSRLVRWIFAYVPLLMRMYRNWIMATSDLTYLIFRKSNKRLLWLVRKMLTRYIKRNVSRDMGDSMIPNYPPGCKRIIIDPGYLKALRQPNVEVKWDPIESVVPEGLRLRSGGVVPVDVIIFGTGFSVEPRLNARGVDGLSMREYFRSQGGATAYLGSAIPGFPNLFVLLGPNVATGHASVIFSQECQIQMALKLIKPVIKGRIQSVQITEKATEDYNSWLQSRLDDSVWKECNSYYHVANSSQSKLIATFPGPVTLFWLLTRSIKKEDWKVTGAKNSDWLEERRSSGILASLGVVAVSALLCLYVYK</sequence>
<evidence type="ECO:0000256" key="4">
    <source>
        <dbReference type="ARBA" id="ARBA00010139"/>
    </source>
</evidence>
<dbReference type="OrthoDB" id="74360at2759"/>
<dbReference type="Gene3D" id="3.50.50.60">
    <property type="entry name" value="FAD/NAD(P)-binding domain"/>
    <property type="match status" value="2"/>
</dbReference>
<evidence type="ECO:0000256" key="7">
    <source>
        <dbReference type="ARBA" id="ARBA00022827"/>
    </source>
</evidence>
<evidence type="ECO:0000256" key="12">
    <source>
        <dbReference type="SAM" id="Phobius"/>
    </source>
</evidence>
<keyword evidence="12" id="KW-0472">Membrane</keyword>
<evidence type="ECO:0000313" key="13">
    <source>
        <dbReference type="EMBL" id="KAG7092585.1"/>
    </source>
</evidence>
<dbReference type="AlphaFoldDB" id="A0A9P7USV9"/>
<comment type="catalytic activity">
    <reaction evidence="10">
        <text>L-ornithine + NADPH + O2 = N(5)-hydroxy-L-ornithine + NADP(+) + H2O</text>
        <dbReference type="Rhea" id="RHEA:41508"/>
        <dbReference type="ChEBI" id="CHEBI:15377"/>
        <dbReference type="ChEBI" id="CHEBI:15379"/>
        <dbReference type="ChEBI" id="CHEBI:46911"/>
        <dbReference type="ChEBI" id="CHEBI:57783"/>
        <dbReference type="ChEBI" id="CHEBI:58349"/>
        <dbReference type="ChEBI" id="CHEBI:78275"/>
        <dbReference type="EC" id="1.14.13.196"/>
    </reaction>
</comment>
<dbReference type="GeneID" id="66078004"/>
<evidence type="ECO:0000256" key="11">
    <source>
        <dbReference type="ARBA" id="ARBA00049248"/>
    </source>
</evidence>
<evidence type="ECO:0000256" key="1">
    <source>
        <dbReference type="ARBA" id="ARBA00001974"/>
    </source>
</evidence>
<dbReference type="PANTHER" id="PTHR42877">
    <property type="entry name" value="L-ORNITHINE N(5)-MONOOXYGENASE-RELATED"/>
    <property type="match status" value="1"/>
</dbReference>
<dbReference type="PANTHER" id="PTHR42877:SF4">
    <property type="entry name" value="FAD_NAD(P)-BINDING DOMAIN-CONTAINING PROTEIN-RELATED"/>
    <property type="match status" value="1"/>
</dbReference>
<dbReference type="GO" id="GO:0016491">
    <property type="term" value="F:oxidoreductase activity"/>
    <property type="evidence" value="ECO:0007669"/>
    <property type="project" value="UniProtKB-KW"/>
</dbReference>
<evidence type="ECO:0000256" key="2">
    <source>
        <dbReference type="ARBA" id="ARBA00004924"/>
    </source>
</evidence>
<keyword evidence="7" id="KW-0274">FAD</keyword>
<accession>A0A9P7USV9</accession>
<keyword evidence="12" id="KW-1133">Transmembrane helix</keyword>
<evidence type="ECO:0000256" key="8">
    <source>
        <dbReference type="ARBA" id="ARBA00022857"/>
    </source>
</evidence>
<comment type="caution">
    <text evidence="13">The sequence shown here is derived from an EMBL/GenBank/DDBJ whole genome shotgun (WGS) entry which is preliminary data.</text>
</comment>
<comment type="pathway">
    <text evidence="2">Siderophore biosynthesis.</text>
</comment>
<keyword evidence="9" id="KW-0560">Oxidoreductase</keyword>
<keyword evidence="14" id="KW-1185">Reference proteome</keyword>
<protein>
    <recommendedName>
        <fullName evidence="5">L-ornithine N(5)-monooxygenase [NAD(P)H]</fullName>
        <ecNumber evidence="5">1.14.13.196</ecNumber>
    </recommendedName>
</protein>
<dbReference type="Pfam" id="PF13434">
    <property type="entry name" value="Lys_Orn_oxgnase"/>
    <property type="match status" value="1"/>
</dbReference>
<dbReference type="EC" id="1.14.13.196" evidence="5"/>
<dbReference type="EMBL" id="CM032185">
    <property type="protein sequence ID" value="KAG7092585.1"/>
    <property type="molecule type" value="Genomic_DNA"/>
</dbReference>
<organism evidence="13 14">
    <name type="scientific">Marasmius oreades</name>
    <name type="common">fairy-ring Marasmius</name>
    <dbReference type="NCBI Taxonomy" id="181124"/>
    <lineage>
        <taxon>Eukaryota</taxon>
        <taxon>Fungi</taxon>
        <taxon>Dikarya</taxon>
        <taxon>Basidiomycota</taxon>
        <taxon>Agaricomycotina</taxon>
        <taxon>Agaricomycetes</taxon>
        <taxon>Agaricomycetidae</taxon>
        <taxon>Agaricales</taxon>
        <taxon>Marasmiineae</taxon>
        <taxon>Marasmiaceae</taxon>
        <taxon>Marasmius</taxon>
    </lineage>
</organism>
<comment type="similarity">
    <text evidence="3">Belongs to the lysine N(6)-hydroxylase/L-ornithine N(5)-oxygenase family.</text>
</comment>
<evidence type="ECO:0000256" key="5">
    <source>
        <dbReference type="ARBA" id="ARBA00012881"/>
    </source>
</evidence>
<keyword evidence="12" id="KW-0812">Transmembrane</keyword>
<dbReference type="RefSeq" id="XP_043009055.1">
    <property type="nucleotide sequence ID" value="XM_043153770.1"/>
</dbReference>
<dbReference type="Pfam" id="PF13450">
    <property type="entry name" value="NAD_binding_8"/>
    <property type="match status" value="1"/>
</dbReference>
<comment type="cofactor">
    <cofactor evidence="1">
        <name>FAD</name>
        <dbReference type="ChEBI" id="CHEBI:57692"/>
    </cofactor>
</comment>
<evidence type="ECO:0000256" key="9">
    <source>
        <dbReference type="ARBA" id="ARBA00023002"/>
    </source>
</evidence>
<feature type="transmembrane region" description="Helical" evidence="12">
    <location>
        <begin position="513"/>
        <end position="534"/>
    </location>
</feature>
<dbReference type="InterPro" id="IPR036188">
    <property type="entry name" value="FAD/NAD-bd_sf"/>
</dbReference>
<reference evidence="13" key="1">
    <citation type="journal article" date="2021" name="Genome Biol. Evol.">
        <title>The assembled and annotated genome of the fairy-ring fungus Marasmius oreades.</title>
        <authorList>
            <person name="Hiltunen M."/>
            <person name="Ament-Velasquez S.L."/>
            <person name="Johannesson H."/>
        </authorList>
    </citation>
    <scope>NUCLEOTIDE SEQUENCE</scope>
    <source>
        <strain evidence="13">03SP1</strain>
    </source>
</reference>
<keyword evidence="6" id="KW-0285">Flavoprotein</keyword>
<keyword evidence="8" id="KW-0521">NADP</keyword>
<dbReference type="InterPro" id="IPR025700">
    <property type="entry name" value="Lys/Orn_oxygenase"/>
</dbReference>
<dbReference type="KEGG" id="more:E1B28_008928"/>
<dbReference type="SUPFAM" id="SSF51905">
    <property type="entry name" value="FAD/NAD(P)-binding domain"/>
    <property type="match status" value="1"/>
</dbReference>
<gene>
    <name evidence="13" type="ORF">E1B28_008928</name>
</gene>
<dbReference type="Proteomes" id="UP001049176">
    <property type="component" value="Chromosome 5"/>
</dbReference>
<name>A0A9P7USV9_9AGAR</name>
<comment type="catalytic activity">
    <reaction evidence="11">
        <text>L-ornithine + NADH + O2 = N(5)-hydroxy-L-ornithine + NAD(+) + H2O</text>
        <dbReference type="Rhea" id="RHEA:41512"/>
        <dbReference type="ChEBI" id="CHEBI:15377"/>
        <dbReference type="ChEBI" id="CHEBI:15379"/>
        <dbReference type="ChEBI" id="CHEBI:46911"/>
        <dbReference type="ChEBI" id="CHEBI:57540"/>
        <dbReference type="ChEBI" id="CHEBI:57945"/>
        <dbReference type="ChEBI" id="CHEBI:78275"/>
        <dbReference type="EC" id="1.14.13.196"/>
    </reaction>
</comment>
<proteinExistence type="inferred from homology"/>